<dbReference type="Proteomes" id="UP001280121">
    <property type="component" value="Unassembled WGS sequence"/>
</dbReference>
<reference evidence="1" key="1">
    <citation type="journal article" date="2023" name="Plant J.">
        <title>Genome sequences and population genomics provide insights into the demographic history, inbreeding, and mutation load of two 'living fossil' tree species of Dipteronia.</title>
        <authorList>
            <person name="Feng Y."/>
            <person name="Comes H.P."/>
            <person name="Chen J."/>
            <person name="Zhu S."/>
            <person name="Lu R."/>
            <person name="Zhang X."/>
            <person name="Li P."/>
            <person name="Qiu J."/>
            <person name="Olsen K.M."/>
            <person name="Qiu Y."/>
        </authorList>
    </citation>
    <scope>NUCLEOTIDE SEQUENCE</scope>
    <source>
        <strain evidence="1">KIB01</strain>
    </source>
</reference>
<organism evidence="1 2">
    <name type="scientific">Dipteronia dyeriana</name>
    <dbReference type="NCBI Taxonomy" id="168575"/>
    <lineage>
        <taxon>Eukaryota</taxon>
        <taxon>Viridiplantae</taxon>
        <taxon>Streptophyta</taxon>
        <taxon>Embryophyta</taxon>
        <taxon>Tracheophyta</taxon>
        <taxon>Spermatophyta</taxon>
        <taxon>Magnoliopsida</taxon>
        <taxon>eudicotyledons</taxon>
        <taxon>Gunneridae</taxon>
        <taxon>Pentapetalae</taxon>
        <taxon>rosids</taxon>
        <taxon>malvids</taxon>
        <taxon>Sapindales</taxon>
        <taxon>Sapindaceae</taxon>
        <taxon>Hippocastanoideae</taxon>
        <taxon>Acereae</taxon>
        <taxon>Dipteronia</taxon>
    </lineage>
</organism>
<proteinExistence type="predicted"/>
<dbReference type="EMBL" id="JANJYI010000004">
    <property type="protein sequence ID" value="KAK2654404.1"/>
    <property type="molecule type" value="Genomic_DNA"/>
</dbReference>
<comment type="caution">
    <text evidence="1">The sequence shown here is derived from an EMBL/GenBank/DDBJ whole genome shotgun (WGS) entry which is preliminary data.</text>
</comment>
<evidence type="ECO:0000313" key="2">
    <source>
        <dbReference type="Proteomes" id="UP001280121"/>
    </source>
</evidence>
<name>A0AAD9X7U8_9ROSI</name>
<accession>A0AAD9X7U8</accession>
<evidence type="ECO:0000313" key="1">
    <source>
        <dbReference type="EMBL" id="KAK2654404.1"/>
    </source>
</evidence>
<keyword evidence="2" id="KW-1185">Reference proteome</keyword>
<protein>
    <submittedName>
        <fullName evidence="1">Uncharacterized protein</fullName>
    </submittedName>
</protein>
<gene>
    <name evidence="1" type="ORF">Ddye_014260</name>
</gene>
<sequence length="183" mass="20508">MVKSAQLTSLYETAASWGTFIFFFSVRDSHQPFSIGEKLQNLISVLVRHQKAFSFEISFFFFGFEYRYSIGRVRDESWCGPRTSLGAHFVALCQGCGLQRHNLQIQCSAKSGPASANPWGDSLQRVSYCFALGLKSSLPLLHNNINANGTFSYGGMNVSLINRDEKMEAFHHISHLPSVALHH</sequence>
<dbReference type="AlphaFoldDB" id="A0AAD9X7U8"/>